<dbReference type="AlphaFoldDB" id="A0A1L9TGE7"/>
<accession>A0A1L9TGE7</accession>
<evidence type="ECO:0000313" key="2">
    <source>
        <dbReference type="Proteomes" id="UP000184356"/>
    </source>
</evidence>
<dbReference type="EMBL" id="KV878586">
    <property type="protein sequence ID" value="OJJ58507.1"/>
    <property type="molecule type" value="Genomic_DNA"/>
</dbReference>
<dbReference type="VEuPathDB" id="FungiDB:ASPSYDRAFT_89251"/>
<protein>
    <submittedName>
        <fullName evidence="1">Uncharacterized protein</fullName>
    </submittedName>
</protein>
<dbReference type="RefSeq" id="XP_040702313.1">
    <property type="nucleotide sequence ID" value="XM_040852140.1"/>
</dbReference>
<dbReference type="Proteomes" id="UP000184356">
    <property type="component" value="Unassembled WGS sequence"/>
</dbReference>
<keyword evidence="2" id="KW-1185">Reference proteome</keyword>
<name>A0A1L9TGE7_9EURO</name>
<proteinExistence type="predicted"/>
<dbReference type="GeneID" id="63768213"/>
<gene>
    <name evidence="1" type="ORF">ASPSYDRAFT_89251</name>
</gene>
<evidence type="ECO:0000313" key="1">
    <source>
        <dbReference type="EMBL" id="OJJ58507.1"/>
    </source>
</evidence>
<organism evidence="1 2">
    <name type="scientific">Aspergillus sydowii CBS 593.65</name>
    <dbReference type="NCBI Taxonomy" id="1036612"/>
    <lineage>
        <taxon>Eukaryota</taxon>
        <taxon>Fungi</taxon>
        <taxon>Dikarya</taxon>
        <taxon>Ascomycota</taxon>
        <taxon>Pezizomycotina</taxon>
        <taxon>Eurotiomycetes</taxon>
        <taxon>Eurotiomycetidae</taxon>
        <taxon>Eurotiales</taxon>
        <taxon>Aspergillaceae</taxon>
        <taxon>Aspergillus</taxon>
        <taxon>Aspergillus subgen. Nidulantes</taxon>
    </lineage>
</organism>
<reference evidence="2" key="1">
    <citation type="journal article" date="2017" name="Genome Biol.">
        <title>Comparative genomics reveals high biological diversity and specific adaptations in the industrially and medically important fungal genus Aspergillus.</title>
        <authorList>
            <person name="de Vries R.P."/>
            <person name="Riley R."/>
            <person name="Wiebenga A."/>
            <person name="Aguilar-Osorio G."/>
            <person name="Amillis S."/>
            <person name="Uchima C.A."/>
            <person name="Anderluh G."/>
            <person name="Asadollahi M."/>
            <person name="Askin M."/>
            <person name="Barry K."/>
            <person name="Battaglia E."/>
            <person name="Bayram O."/>
            <person name="Benocci T."/>
            <person name="Braus-Stromeyer S.A."/>
            <person name="Caldana C."/>
            <person name="Canovas D."/>
            <person name="Cerqueira G.C."/>
            <person name="Chen F."/>
            <person name="Chen W."/>
            <person name="Choi C."/>
            <person name="Clum A."/>
            <person name="Dos Santos R.A."/>
            <person name="Damasio A.R."/>
            <person name="Diallinas G."/>
            <person name="Emri T."/>
            <person name="Fekete E."/>
            <person name="Flipphi M."/>
            <person name="Freyberg S."/>
            <person name="Gallo A."/>
            <person name="Gournas C."/>
            <person name="Habgood R."/>
            <person name="Hainaut M."/>
            <person name="Harispe M.L."/>
            <person name="Henrissat B."/>
            <person name="Hilden K.S."/>
            <person name="Hope R."/>
            <person name="Hossain A."/>
            <person name="Karabika E."/>
            <person name="Karaffa L."/>
            <person name="Karanyi Z."/>
            <person name="Krasevec N."/>
            <person name="Kuo A."/>
            <person name="Kusch H."/>
            <person name="LaButti K."/>
            <person name="Lagendijk E.L."/>
            <person name="Lapidus A."/>
            <person name="Levasseur A."/>
            <person name="Lindquist E."/>
            <person name="Lipzen A."/>
            <person name="Logrieco A.F."/>
            <person name="MacCabe A."/>
            <person name="Maekelae M.R."/>
            <person name="Malavazi I."/>
            <person name="Melin P."/>
            <person name="Meyer V."/>
            <person name="Mielnichuk N."/>
            <person name="Miskei M."/>
            <person name="Molnar A.P."/>
            <person name="Mule G."/>
            <person name="Ngan C.Y."/>
            <person name="Orejas M."/>
            <person name="Orosz E."/>
            <person name="Ouedraogo J.P."/>
            <person name="Overkamp K.M."/>
            <person name="Park H.-S."/>
            <person name="Perrone G."/>
            <person name="Piumi F."/>
            <person name="Punt P.J."/>
            <person name="Ram A.F."/>
            <person name="Ramon A."/>
            <person name="Rauscher S."/>
            <person name="Record E."/>
            <person name="Riano-Pachon D.M."/>
            <person name="Robert V."/>
            <person name="Roehrig J."/>
            <person name="Ruller R."/>
            <person name="Salamov A."/>
            <person name="Salih N.S."/>
            <person name="Samson R.A."/>
            <person name="Sandor E."/>
            <person name="Sanguinetti M."/>
            <person name="Schuetze T."/>
            <person name="Sepcic K."/>
            <person name="Shelest E."/>
            <person name="Sherlock G."/>
            <person name="Sophianopoulou V."/>
            <person name="Squina F.M."/>
            <person name="Sun H."/>
            <person name="Susca A."/>
            <person name="Todd R.B."/>
            <person name="Tsang A."/>
            <person name="Unkles S.E."/>
            <person name="van de Wiele N."/>
            <person name="van Rossen-Uffink D."/>
            <person name="Oliveira J.V."/>
            <person name="Vesth T.C."/>
            <person name="Visser J."/>
            <person name="Yu J.-H."/>
            <person name="Zhou M."/>
            <person name="Andersen M.R."/>
            <person name="Archer D.B."/>
            <person name="Baker S.E."/>
            <person name="Benoit I."/>
            <person name="Brakhage A.A."/>
            <person name="Braus G.H."/>
            <person name="Fischer R."/>
            <person name="Frisvad J.C."/>
            <person name="Goldman G.H."/>
            <person name="Houbraken J."/>
            <person name="Oakley B."/>
            <person name="Pocsi I."/>
            <person name="Scazzocchio C."/>
            <person name="Seiboth B."/>
            <person name="vanKuyk P.A."/>
            <person name="Wortman J."/>
            <person name="Dyer P.S."/>
            <person name="Grigoriev I.V."/>
        </authorList>
    </citation>
    <scope>NUCLEOTIDE SEQUENCE [LARGE SCALE GENOMIC DNA]</scope>
    <source>
        <strain evidence="2">CBS 593.65</strain>
    </source>
</reference>
<sequence length="171" mass="19545">MCVDCRAHYATLCRDAPENDTGACYERPSSSYSVIFTEYCRGTQNVNDRILDLPHKVRDHLHGALEQWVPVYADIRRFEFRTPGEPGAFWISLLIDLPLGFRMDWDMKAYILGDLDLSSISCQRDDQVPVVSGSSDEDLCLVRLDWYMKRLTGFPYVGNFGHPVLGYPISD</sequence>
<dbReference type="OrthoDB" id="10280010at2759"/>